<protein>
    <submittedName>
        <fullName evidence="2">Uncharacterized protein conserved in bacteria</fullName>
    </submittedName>
</protein>
<dbReference type="AlphaFoldDB" id="A0A376BMW0"/>
<accession>A0A376BMW0</accession>
<organism evidence="2 3">
    <name type="scientific">Alysiella crassa</name>
    <dbReference type="NCBI Taxonomy" id="153491"/>
    <lineage>
        <taxon>Bacteria</taxon>
        <taxon>Pseudomonadati</taxon>
        <taxon>Pseudomonadota</taxon>
        <taxon>Betaproteobacteria</taxon>
        <taxon>Neisseriales</taxon>
        <taxon>Neisseriaceae</taxon>
        <taxon>Alysiella</taxon>
    </lineage>
</organism>
<dbReference type="InterPro" id="IPR043472">
    <property type="entry name" value="Macro_dom-like"/>
</dbReference>
<dbReference type="InterPro" id="IPR019261">
    <property type="entry name" value="PARG_cat_microbial"/>
</dbReference>
<gene>
    <name evidence="2" type="ORF">NCTC10283_01086</name>
</gene>
<dbReference type="NCBIfam" id="TIGR02452">
    <property type="entry name" value="TIGR02452 family protein"/>
    <property type="match status" value="1"/>
</dbReference>
<dbReference type="Gene3D" id="3.40.220.10">
    <property type="entry name" value="Leucine Aminopeptidase, subunit E, domain 1"/>
    <property type="match status" value="1"/>
</dbReference>
<sequence length="281" mass="31713">MNEIQKLNTKQIAEQALAISQTGILPSHQGKIDFSDKQRLAENQTQLYRPQELADLYAHDREIGTSKINISVTRESTQQAAYRLVVEEQKAHVCLLNFASAKNAGGGFLSGAKAQEEDLCRSSGLYLCQLRQPEYYEINRKNKSMLYTDHMIYSPNVPFFRINKENLLDDVFLCSVITAPAPNAGVHLQRCPNDENAITETLIRRTNYVLSLAKQQGHKILVLGAWGCGVFRNDPVQVAKIFDDCLKQEKFANAFDEIVFAIYDSSKTLKVLTAFENQFSK</sequence>
<name>A0A376BMW0_9NEIS</name>
<dbReference type="RefSeq" id="WP_034294106.1">
    <property type="nucleotide sequence ID" value="NZ_CP091519.2"/>
</dbReference>
<dbReference type="PIRSF" id="PIRSF014899">
    <property type="entry name" value="UCP014899"/>
    <property type="match status" value="1"/>
</dbReference>
<dbReference type="Pfam" id="PF10021">
    <property type="entry name" value="PARG_cat_microb"/>
    <property type="match status" value="1"/>
</dbReference>
<dbReference type="PANTHER" id="PTHR35596">
    <property type="entry name" value="DUF2263 DOMAIN-CONTAINING PROTEIN"/>
    <property type="match status" value="1"/>
</dbReference>
<reference evidence="2 3" key="1">
    <citation type="submission" date="2018-06" db="EMBL/GenBank/DDBJ databases">
        <authorList>
            <consortium name="Pathogen Informatics"/>
            <person name="Doyle S."/>
        </authorList>
    </citation>
    <scope>NUCLEOTIDE SEQUENCE [LARGE SCALE GENOMIC DNA]</scope>
    <source>
        <strain evidence="2 3">NCTC10283</strain>
    </source>
</reference>
<dbReference type="PANTHER" id="PTHR35596:SF1">
    <property type="entry name" value="MICROBIAL-TYPE PARG CATALYTIC DOMAIN-CONTAINING PROTEIN"/>
    <property type="match status" value="1"/>
</dbReference>
<dbReference type="SUPFAM" id="SSF52949">
    <property type="entry name" value="Macro domain-like"/>
    <property type="match status" value="1"/>
</dbReference>
<dbReference type="Proteomes" id="UP000254209">
    <property type="component" value="Unassembled WGS sequence"/>
</dbReference>
<evidence type="ECO:0000313" key="3">
    <source>
        <dbReference type="Proteomes" id="UP000254209"/>
    </source>
</evidence>
<evidence type="ECO:0000259" key="1">
    <source>
        <dbReference type="Pfam" id="PF10021"/>
    </source>
</evidence>
<dbReference type="OrthoDB" id="9806181at2"/>
<dbReference type="InterPro" id="IPR012664">
    <property type="entry name" value="CHP02452"/>
</dbReference>
<proteinExistence type="predicted"/>
<evidence type="ECO:0000313" key="2">
    <source>
        <dbReference type="EMBL" id="SSY70963.1"/>
    </source>
</evidence>
<dbReference type="EMBL" id="UFSO01000002">
    <property type="protein sequence ID" value="SSY70963.1"/>
    <property type="molecule type" value="Genomic_DNA"/>
</dbReference>
<feature type="domain" description="Microbial-type PARG catalytic" evidence="1">
    <location>
        <begin position="14"/>
        <end position="161"/>
    </location>
</feature>
<keyword evidence="3" id="KW-1185">Reference proteome</keyword>
<dbReference type="STRING" id="1120980.GCA_000745955_01857"/>